<keyword evidence="1" id="KW-0808">Transferase</keyword>
<reference evidence="2" key="2">
    <citation type="submission" date="2015-04" db="EMBL/GenBank/DDBJ databases">
        <title>The complete genome sequence of Erythrobacter sp. s21-N3.</title>
        <authorList>
            <person name="Zhuang L."/>
            <person name="Liu Y."/>
            <person name="Shao Z."/>
        </authorList>
    </citation>
    <scope>NUCLEOTIDE SEQUENCE [LARGE SCALE GENOMIC DNA]</scope>
    <source>
        <strain evidence="2">s21-N3</strain>
    </source>
</reference>
<accession>A0A0H4VCM8</accession>
<reference evidence="1 2" key="1">
    <citation type="journal article" date="2015" name="Int. J. Syst. Evol. Microbiol.">
        <title>Erythrobacter atlanticus sp. nov., a bacterium from ocean sediment able to degrade polycyclic aromatic hydrocarbons.</title>
        <authorList>
            <person name="Zhuang L."/>
            <person name="Liu Y."/>
            <person name="Wang L."/>
            <person name="Wang W."/>
            <person name="Shao Z."/>
        </authorList>
    </citation>
    <scope>NUCLEOTIDE SEQUENCE [LARGE SCALE GENOMIC DNA]</scope>
    <source>
        <strain evidence="2">s21-N3</strain>
    </source>
</reference>
<dbReference type="STRING" id="1648404.CP97_10935"/>
<dbReference type="Pfam" id="PF06080">
    <property type="entry name" value="DUF938"/>
    <property type="match status" value="1"/>
</dbReference>
<dbReference type="PANTHER" id="PTHR20974">
    <property type="entry name" value="UPF0585 PROTEIN CG18661"/>
    <property type="match status" value="1"/>
</dbReference>
<proteinExistence type="predicted"/>
<keyword evidence="1" id="KW-0489">Methyltransferase</keyword>
<sequence length="223" mass="24904">MKRYAPATLRNREPIADVLSKELPKKGLLLEIAAGTGEHAAFLAERFPDLDWLPTDQDAEAIASIAAWRVEGSSPNMLAPLVLSAASPDWPVKVPDAILRANKQPDVISDVNSDGNWKCDACLCINMVHISKWDATIGLFRGCSQVLTTDAPLILYGPYLEEGIETAPSNLDFDRSLKMRNPVWGLRKLEDVDRLAEEWGFQRTARYQMPANNIMLVYRRKPT</sequence>
<dbReference type="InterPro" id="IPR029063">
    <property type="entry name" value="SAM-dependent_MTases_sf"/>
</dbReference>
<evidence type="ECO:0000313" key="1">
    <source>
        <dbReference type="EMBL" id="AKQ42432.1"/>
    </source>
</evidence>
<dbReference type="EMBL" id="CP011310">
    <property type="protein sequence ID" value="AKQ42432.1"/>
    <property type="molecule type" value="Genomic_DNA"/>
</dbReference>
<gene>
    <name evidence="1" type="ORF">CP97_10935</name>
</gene>
<dbReference type="SUPFAM" id="SSF53335">
    <property type="entry name" value="S-adenosyl-L-methionine-dependent methyltransferases"/>
    <property type="match status" value="1"/>
</dbReference>
<dbReference type="PATRIC" id="fig|1648404.4.peg.2274"/>
<protein>
    <submittedName>
        <fullName evidence="1">SAM-dependent methyltransferase</fullName>
    </submittedName>
</protein>
<dbReference type="Proteomes" id="UP000059113">
    <property type="component" value="Chromosome"/>
</dbReference>
<dbReference type="Gene3D" id="3.40.50.150">
    <property type="entry name" value="Vaccinia Virus protein VP39"/>
    <property type="match status" value="1"/>
</dbReference>
<dbReference type="GO" id="GO:0008168">
    <property type="term" value="F:methyltransferase activity"/>
    <property type="evidence" value="ECO:0007669"/>
    <property type="project" value="UniProtKB-KW"/>
</dbReference>
<dbReference type="InterPro" id="IPR010342">
    <property type="entry name" value="DUF938"/>
</dbReference>
<name>A0A0H4VCM8_9SPHN</name>
<dbReference type="PANTHER" id="PTHR20974:SF0">
    <property type="entry name" value="UPF0585 PROTEIN CG18661"/>
    <property type="match status" value="1"/>
</dbReference>
<evidence type="ECO:0000313" key="2">
    <source>
        <dbReference type="Proteomes" id="UP000059113"/>
    </source>
</evidence>
<dbReference type="OrthoDB" id="5525831at2"/>
<organism evidence="1 2">
    <name type="scientific">Aurantiacibacter atlanticus</name>
    <dbReference type="NCBI Taxonomy" id="1648404"/>
    <lineage>
        <taxon>Bacteria</taxon>
        <taxon>Pseudomonadati</taxon>
        <taxon>Pseudomonadota</taxon>
        <taxon>Alphaproteobacteria</taxon>
        <taxon>Sphingomonadales</taxon>
        <taxon>Erythrobacteraceae</taxon>
        <taxon>Aurantiacibacter</taxon>
    </lineage>
</organism>
<dbReference type="AlphaFoldDB" id="A0A0H4VCM8"/>
<dbReference type="GO" id="GO:0032259">
    <property type="term" value="P:methylation"/>
    <property type="evidence" value="ECO:0007669"/>
    <property type="project" value="UniProtKB-KW"/>
</dbReference>
<dbReference type="RefSeq" id="WP_048885966.1">
    <property type="nucleotide sequence ID" value="NZ_CP011310.1"/>
</dbReference>
<dbReference type="KEGG" id="ery:CP97_10935"/>
<keyword evidence="2" id="KW-1185">Reference proteome</keyword>